<dbReference type="AlphaFoldDB" id="A0A067TS62"/>
<proteinExistence type="predicted"/>
<name>A0A067TS62_GALM3</name>
<gene>
    <name evidence="1" type="ORF">GALMADRAFT_132656</name>
</gene>
<dbReference type="EMBL" id="KL142367">
    <property type="protein sequence ID" value="KDR86050.1"/>
    <property type="molecule type" value="Genomic_DNA"/>
</dbReference>
<evidence type="ECO:0000313" key="2">
    <source>
        <dbReference type="Proteomes" id="UP000027222"/>
    </source>
</evidence>
<sequence length="64" mass="7287">MANDLGNAGLHEDDSKPWRSRFPCRLCRDFVSVLPTPLPRRVAGSIWVLKDLTESRKCTDVRGF</sequence>
<keyword evidence="2" id="KW-1185">Reference proteome</keyword>
<accession>A0A067TS62</accession>
<organism evidence="1 2">
    <name type="scientific">Galerina marginata (strain CBS 339.88)</name>
    <dbReference type="NCBI Taxonomy" id="685588"/>
    <lineage>
        <taxon>Eukaryota</taxon>
        <taxon>Fungi</taxon>
        <taxon>Dikarya</taxon>
        <taxon>Basidiomycota</taxon>
        <taxon>Agaricomycotina</taxon>
        <taxon>Agaricomycetes</taxon>
        <taxon>Agaricomycetidae</taxon>
        <taxon>Agaricales</taxon>
        <taxon>Agaricineae</taxon>
        <taxon>Strophariaceae</taxon>
        <taxon>Galerina</taxon>
    </lineage>
</organism>
<dbReference type="HOGENOM" id="CLU_2867785_0_0_1"/>
<evidence type="ECO:0000313" key="1">
    <source>
        <dbReference type="EMBL" id="KDR86050.1"/>
    </source>
</evidence>
<protein>
    <submittedName>
        <fullName evidence="1">Uncharacterized protein</fullName>
    </submittedName>
</protein>
<reference evidence="2" key="1">
    <citation type="journal article" date="2014" name="Proc. Natl. Acad. Sci. U.S.A.">
        <title>Extensive sampling of basidiomycete genomes demonstrates inadequacy of the white-rot/brown-rot paradigm for wood decay fungi.</title>
        <authorList>
            <person name="Riley R."/>
            <person name="Salamov A.A."/>
            <person name="Brown D.W."/>
            <person name="Nagy L.G."/>
            <person name="Floudas D."/>
            <person name="Held B.W."/>
            <person name="Levasseur A."/>
            <person name="Lombard V."/>
            <person name="Morin E."/>
            <person name="Otillar R."/>
            <person name="Lindquist E.A."/>
            <person name="Sun H."/>
            <person name="LaButti K.M."/>
            <person name="Schmutz J."/>
            <person name="Jabbour D."/>
            <person name="Luo H."/>
            <person name="Baker S.E."/>
            <person name="Pisabarro A.G."/>
            <person name="Walton J.D."/>
            <person name="Blanchette R.A."/>
            <person name="Henrissat B."/>
            <person name="Martin F."/>
            <person name="Cullen D."/>
            <person name="Hibbett D.S."/>
            <person name="Grigoriev I.V."/>
        </authorList>
    </citation>
    <scope>NUCLEOTIDE SEQUENCE [LARGE SCALE GENOMIC DNA]</scope>
    <source>
        <strain evidence="2">CBS 339.88</strain>
    </source>
</reference>
<dbReference type="Proteomes" id="UP000027222">
    <property type="component" value="Unassembled WGS sequence"/>
</dbReference>